<dbReference type="CDD" id="cd09272">
    <property type="entry name" value="RNase_HI_RT_Ty1"/>
    <property type="match status" value="1"/>
</dbReference>
<gene>
    <name evidence="1" type="ORF">LIER_16163</name>
</gene>
<dbReference type="PANTHER" id="PTHR11439:SF498">
    <property type="entry name" value="DNAK FAMILY PROTEIN"/>
    <property type="match status" value="1"/>
</dbReference>
<comment type="caution">
    <text evidence="1">The sequence shown here is derived from an EMBL/GenBank/DDBJ whole genome shotgun (WGS) entry which is preliminary data.</text>
</comment>
<proteinExistence type="predicted"/>
<protein>
    <submittedName>
        <fullName evidence="1">Transmembrane signal receptor</fullName>
    </submittedName>
</protein>
<dbReference type="AlphaFoldDB" id="A0AAV3Q770"/>
<keyword evidence="1" id="KW-0472">Membrane</keyword>
<dbReference type="SUPFAM" id="SSF56672">
    <property type="entry name" value="DNA/RNA polymerases"/>
    <property type="match status" value="1"/>
</dbReference>
<dbReference type="Proteomes" id="UP001454036">
    <property type="component" value="Unassembled WGS sequence"/>
</dbReference>
<dbReference type="EMBL" id="BAABME010003584">
    <property type="protein sequence ID" value="GAA0159375.1"/>
    <property type="molecule type" value="Genomic_DNA"/>
</dbReference>
<accession>A0AAV3Q770</accession>
<dbReference type="InterPro" id="IPR043502">
    <property type="entry name" value="DNA/RNA_pol_sf"/>
</dbReference>
<name>A0AAV3Q770_LITER</name>
<dbReference type="PANTHER" id="PTHR11439">
    <property type="entry name" value="GAG-POL-RELATED RETROTRANSPOSON"/>
    <property type="match status" value="1"/>
</dbReference>
<keyword evidence="2" id="KW-1185">Reference proteome</keyword>
<organism evidence="1 2">
    <name type="scientific">Lithospermum erythrorhizon</name>
    <name type="common">Purple gromwell</name>
    <name type="synonym">Lithospermum officinale var. erythrorhizon</name>
    <dbReference type="NCBI Taxonomy" id="34254"/>
    <lineage>
        <taxon>Eukaryota</taxon>
        <taxon>Viridiplantae</taxon>
        <taxon>Streptophyta</taxon>
        <taxon>Embryophyta</taxon>
        <taxon>Tracheophyta</taxon>
        <taxon>Spermatophyta</taxon>
        <taxon>Magnoliopsida</taxon>
        <taxon>eudicotyledons</taxon>
        <taxon>Gunneridae</taxon>
        <taxon>Pentapetalae</taxon>
        <taxon>asterids</taxon>
        <taxon>lamiids</taxon>
        <taxon>Boraginales</taxon>
        <taxon>Boraginaceae</taxon>
        <taxon>Boraginoideae</taxon>
        <taxon>Lithospermeae</taxon>
        <taxon>Lithospermum</taxon>
    </lineage>
</organism>
<evidence type="ECO:0000313" key="2">
    <source>
        <dbReference type="Proteomes" id="UP001454036"/>
    </source>
</evidence>
<sequence>MCGIHIEFLLGWDPYKVPTMEVQVLTTVKNFLAMIDRHFDKRINKCVPANLFHSRLRTFTLHYFLGFEIGRLNGFLTLSQCKFTTELIRYSGILESPNLLQHPATPLPLHLKLNPDDGVLLPAPGYYRSLVGKLNFLINTRPDLAFSVQTLSQYMQAPREPHLKALHHLLSYVHYTACKGLLLEGSTKLNLQAFSALDWAAYTTTRKLVTGYVVKLGNIPISWKSKKQSTISRSSAKAEYRAMAQASSEVTWLVRLLEDLGVSNLAPVTLHCDNTSTIHIVKNPVFYERTKHIKIDCHLTRAKVMEGLITLAHVPTVDQIADILTKVLPAPQHHFLLSKLGLVDC</sequence>
<keyword evidence="1" id="KW-0812">Transmembrane</keyword>
<reference evidence="1 2" key="1">
    <citation type="submission" date="2024-01" db="EMBL/GenBank/DDBJ databases">
        <title>The complete chloroplast genome sequence of Lithospermum erythrorhizon: insights into the phylogenetic relationship among Boraginaceae species and the maternal lineages of purple gromwells.</title>
        <authorList>
            <person name="Okada T."/>
            <person name="Watanabe K."/>
        </authorList>
    </citation>
    <scope>NUCLEOTIDE SEQUENCE [LARGE SCALE GENOMIC DNA]</scope>
</reference>
<keyword evidence="1" id="KW-0675">Receptor</keyword>
<evidence type="ECO:0000313" key="1">
    <source>
        <dbReference type="EMBL" id="GAA0159375.1"/>
    </source>
</evidence>